<proteinExistence type="predicted"/>
<dbReference type="EMBL" id="MH588544">
    <property type="protein sequence ID" value="AXQ68334.1"/>
    <property type="molecule type" value="Genomic_DNA"/>
</dbReference>
<dbReference type="Gene3D" id="3.30.565.10">
    <property type="entry name" value="Histidine kinase-like ATPase, C-terminal domain"/>
    <property type="match status" value="1"/>
</dbReference>
<evidence type="ECO:0000313" key="1">
    <source>
        <dbReference type="EMBL" id="AXQ68334.1"/>
    </source>
</evidence>
<organism evidence="1 2">
    <name type="scientific">Caulobacter phage CcrBL10</name>
    <dbReference type="NCBI Taxonomy" id="2283269"/>
    <lineage>
        <taxon>Viruses</taxon>
        <taxon>Duplodnaviria</taxon>
        <taxon>Heunggongvirae</taxon>
        <taxon>Uroviricota</taxon>
        <taxon>Caudoviricetes</taxon>
        <taxon>Jeanschmidtviridae</taxon>
        <taxon>Poindextervirus</taxon>
        <taxon>Poindextervirus BL10</taxon>
    </lineage>
</organism>
<keyword evidence="2" id="KW-1185">Reference proteome</keyword>
<dbReference type="InterPro" id="IPR036890">
    <property type="entry name" value="HATPase_C_sf"/>
</dbReference>
<gene>
    <name evidence="1" type="ORF">CcrBL10_gp130c</name>
</gene>
<accession>A0A385E923</accession>
<reference evidence="1 2" key="1">
    <citation type="submission" date="2018-07" db="EMBL/GenBank/DDBJ databases">
        <title>Giant CbK-like Caulobacter bacteriophages have genetically divergent genomes.</title>
        <authorList>
            <person name="Wilson K.M."/>
            <person name="Ely B."/>
        </authorList>
    </citation>
    <scope>NUCLEOTIDE SEQUENCE [LARGE SCALE GENOMIC DNA]</scope>
</reference>
<protein>
    <submittedName>
        <fullName evidence="1">RIIA lysis inhibitor</fullName>
    </submittedName>
</protein>
<sequence length="707" mass="78467">MRLATEPVFLETIGVEEEQEFRIKASGKAFKMLIDGLYSDKIGSLVREICSNAQDAHIVAGYPGSFFVHVPNEMRPEFYVRDYGPGMDHGKVMHLYSTLFESDKDETDDLTGAFGLGSKSPFAYTSQFALSCYDGDVVRHYTAAIGKGGVPRVMLQGTEDCSEPAGVRVTVAVDSKDFAAFERAVKNVAMGFIPMYDSNIDLGTPLGTTQFEAANGVWAAYADSALPATWNVRQGCAIYPLAAKGGLNLPHDNGRKWLITVPMGTVEPIPSREEIQYKPEAVKVLQDTIESISQEVEAAIWVKIKDIESVTEFFTTHNKLRPPFINSRPKHPATGLDGTTISFPGVACLYKASFDQHRERWGYRIENTLDLNQKTDTHFLVLRDISDLLDPSRDDTTKREFSQSETRRLARILRLYLESKSLKDGVFMLGFDKDKAFWNCALPTAKFEDIDVATLKGEVPRRDKVSKDAPAYVPPIRGLALAKRAGEQMAVTGVDTFPAGTVAWVSSDLYRKKAEDVFVVANKYGIKNIYIASPTAQKHVEDAKVPTMREAIDAAVKAKHNIGLDDCVVAVQKLSTSSTSYSFYSRAISKCPADFDRLTRMKSPVAAYFGALKPLLDAGLVEWTERERSFIKALYEVEGQFKAPPRSELTKTFEDGHTKLNANTNHPIRKFLDTMNHATSTEQVTACTKALEALIRTIPLNLKFGSY</sequence>
<dbReference type="SUPFAM" id="SSF55874">
    <property type="entry name" value="ATPase domain of HSP90 chaperone/DNA topoisomerase II/histidine kinase"/>
    <property type="match status" value="1"/>
</dbReference>
<dbReference type="Proteomes" id="UP000258997">
    <property type="component" value="Segment"/>
</dbReference>
<evidence type="ECO:0000313" key="2">
    <source>
        <dbReference type="Proteomes" id="UP000258997"/>
    </source>
</evidence>
<name>A0A385E923_9CAUD</name>